<organism evidence="2 3">
    <name type="scientific">Methanosarcina mazei</name>
    <name type="common">Methanosarcina frisia</name>
    <dbReference type="NCBI Taxonomy" id="2209"/>
    <lineage>
        <taxon>Archaea</taxon>
        <taxon>Methanobacteriati</taxon>
        <taxon>Methanobacteriota</taxon>
        <taxon>Stenosarchaea group</taxon>
        <taxon>Methanomicrobia</taxon>
        <taxon>Methanosarcinales</taxon>
        <taxon>Methanosarcinaceae</taxon>
        <taxon>Methanosarcina</taxon>
    </lineage>
</organism>
<dbReference type="Proteomes" id="UP000467371">
    <property type="component" value="Chromosome"/>
</dbReference>
<keyword evidence="1" id="KW-1133">Transmembrane helix</keyword>
<feature type="transmembrane region" description="Helical" evidence="1">
    <location>
        <begin position="40"/>
        <end position="59"/>
    </location>
</feature>
<sequence length="61" mass="6838">MKKRQRLNELIKRSKKGRSFLPLLRFTALSAPSKMPGLISWVILAALVYISIPITTISGRA</sequence>
<gene>
    <name evidence="2" type="ORF">FQU78_11010</name>
</gene>
<evidence type="ECO:0000256" key="1">
    <source>
        <dbReference type="SAM" id="Phobius"/>
    </source>
</evidence>
<keyword evidence="1" id="KW-0812">Transmembrane</keyword>
<dbReference type="EMBL" id="CP042908">
    <property type="protein sequence ID" value="QIB91503.1"/>
    <property type="molecule type" value="Genomic_DNA"/>
</dbReference>
<protein>
    <submittedName>
        <fullName evidence="2">Uncharacterized protein</fullName>
    </submittedName>
</protein>
<proteinExistence type="predicted"/>
<evidence type="ECO:0000313" key="3">
    <source>
        <dbReference type="Proteomes" id="UP000467371"/>
    </source>
</evidence>
<dbReference type="GeneID" id="71553884"/>
<name>A0A6C0VMM0_METMZ</name>
<evidence type="ECO:0000313" key="2">
    <source>
        <dbReference type="EMBL" id="QIB91503.1"/>
    </source>
</evidence>
<reference evidence="2 3" key="1">
    <citation type="journal article" date="2020" name="Environ. Microbiol. Rep.">
        <title>Redox cycling of Fe(II) and Fe(III) in magnetite accelerates aceticlastic methanogenesis by Methanosarcina mazei.</title>
        <authorList>
            <person name="Wang H."/>
            <person name="Byrne J.M."/>
            <person name="Liu P."/>
            <person name="Liu J."/>
            <person name="Dong X."/>
            <person name="Lu Y."/>
        </authorList>
    </citation>
    <scope>NUCLEOTIDE SEQUENCE [LARGE SCALE GENOMIC DNA]</scope>
    <source>
        <strain evidence="3">zm-15</strain>
    </source>
</reference>
<dbReference type="RefSeq" id="WP_137726712.1">
    <property type="nucleotide sequence ID" value="NZ_JBLVWA010000229.1"/>
</dbReference>
<keyword evidence="1" id="KW-0472">Membrane</keyword>
<dbReference type="AlphaFoldDB" id="A0A6C0VMM0"/>
<accession>A0A6C0VMM0</accession>